<proteinExistence type="predicted"/>
<dbReference type="RefSeq" id="WP_181676706.1">
    <property type="nucleotide sequence ID" value="NZ_JABJVM010000008.1"/>
</dbReference>
<evidence type="ECO:0000313" key="3">
    <source>
        <dbReference type="EMBL" id="MBA3926552.1"/>
    </source>
</evidence>
<dbReference type="InterPro" id="IPR018925">
    <property type="entry name" value="XtmA-like_N"/>
</dbReference>
<name>A0A7W1YGD5_9LIST</name>
<evidence type="ECO:0000256" key="1">
    <source>
        <dbReference type="SAM" id="MobiDB-lite"/>
    </source>
</evidence>
<evidence type="ECO:0000313" key="4">
    <source>
        <dbReference type="Proteomes" id="UP000548787"/>
    </source>
</evidence>
<gene>
    <name evidence="3" type="ORF">HPK16_09365</name>
</gene>
<reference evidence="3 4" key="1">
    <citation type="submission" date="2020-05" db="EMBL/GenBank/DDBJ databases">
        <authorList>
            <person name="Carlin C.R."/>
        </authorList>
    </citation>
    <scope>NUCLEOTIDE SEQUENCE [LARGE SCALE GENOMIC DNA]</scope>
    <source>
        <strain evidence="3 4">FSL W9-0585</strain>
    </source>
</reference>
<sequence>MAQKRNPQRDEAKQMWLESGKQIKLAEIAAKLETLPSTIRKWKSQDRWDDETNESAPNDKGSAPLRHASMKGNKNATGNKGGKGAPLGNDYAKGNAGGGAPPRNENAVKTGEYQTIMWGYLSDEEIALFQSIPDDPLVQITATIKELEIRKYRMAGLLDKAKKELTPSQKKTLKQLQEVPYIQDVKGTKVRVSREELSIVEEREESVDIFNRILSIEDALTRVTNQLVKAIKQKSDLELASARKKLIQTQTDVNKEKLYRPSTVEDEKVENKAPPDMTQLSIEELRNLASINKLS</sequence>
<dbReference type="Pfam" id="PF10668">
    <property type="entry name" value="Phage_terminase"/>
    <property type="match status" value="1"/>
</dbReference>
<feature type="region of interest" description="Disordered" evidence="1">
    <location>
        <begin position="39"/>
        <end position="106"/>
    </location>
</feature>
<protein>
    <recommendedName>
        <fullName evidence="2">PBSX phage terminase small subunit-like N-terminal domain-containing protein</fullName>
    </recommendedName>
</protein>
<accession>A0A7W1YGD5</accession>
<organism evidence="3 4">
    <name type="scientific">Listeria rustica</name>
    <dbReference type="NCBI Taxonomy" id="2713503"/>
    <lineage>
        <taxon>Bacteria</taxon>
        <taxon>Bacillati</taxon>
        <taxon>Bacillota</taxon>
        <taxon>Bacilli</taxon>
        <taxon>Bacillales</taxon>
        <taxon>Listeriaceae</taxon>
        <taxon>Listeria</taxon>
    </lineage>
</organism>
<comment type="caution">
    <text evidence="3">The sequence shown here is derived from an EMBL/GenBank/DDBJ whole genome shotgun (WGS) entry which is preliminary data.</text>
</comment>
<dbReference type="EMBL" id="JABJVM010000008">
    <property type="protein sequence ID" value="MBA3926552.1"/>
    <property type="molecule type" value="Genomic_DNA"/>
</dbReference>
<evidence type="ECO:0000259" key="2">
    <source>
        <dbReference type="Pfam" id="PF10668"/>
    </source>
</evidence>
<reference evidence="3 4" key="2">
    <citation type="submission" date="2020-08" db="EMBL/GenBank/DDBJ databases">
        <title>Listeria ohnekaius sp. nov. and Listeria portnoyii sp. nov. isolated from non-agricultural and natural environments.</title>
        <authorList>
            <person name="Weller D."/>
            <person name="Belias A.M."/>
            <person name="Liao J."/>
            <person name="Guo S."/>
            <person name="Orsi R.H."/>
            <person name="Wiedmann M."/>
        </authorList>
    </citation>
    <scope>NUCLEOTIDE SEQUENCE [LARGE SCALE GENOMIC DNA]</scope>
    <source>
        <strain evidence="3 4">FSL W9-0585</strain>
    </source>
</reference>
<feature type="domain" description="PBSX phage terminase small subunit-like N-terminal" evidence="2">
    <location>
        <begin position="1"/>
        <end position="66"/>
    </location>
</feature>
<dbReference type="NCBIfam" id="NF040601">
    <property type="entry name" value="TerS_not_xtmA"/>
    <property type="match status" value="1"/>
</dbReference>
<dbReference type="AlphaFoldDB" id="A0A7W1YGD5"/>
<dbReference type="Proteomes" id="UP000548787">
    <property type="component" value="Unassembled WGS sequence"/>
</dbReference>
<keyword evidence="4" id="KW-1185">Reference proteome</keyword>